<evidence type="ECO:0000256" key="3">
    <source>
        <dbReference type="ARBA" id="ARBA00022801"/>
    </source>
</evidence>
<dbReference type="GO" id="GO:0006396">
    <property type="term" value="P:RNA processing"/>
    <property type="evidence" value="ECO:0000318"/>
    <property type="project" value="GO_Central"/>
</dbReference>
<name>A0A1L8H0Y1_XENLA</name>
<dbReference type="OrthoDB" id="16516at2759"/>
<feature type="domain" description="Exonuclease" evidence="9">
    <location>
        <begin position="158"/>
        <end position="324"/>
    </location>
</feature>
<organism evidence="10 11">
    <name type="scientific">Xenopus laevis</name>
    <name type="common">African clawed frog</name>
    <dbReference type="NCBI Taxonomy" id="8355"/>
    <lineage>
        <taxon>Eukaryota</taxon>
        <taxon>Metazoa</taxon>
        <taxon>Chordata</taxon>
        <taxon>Craniata</taxon>
        <taxon>Vertebrata</taxon>
        <taxon>Euteleostomi</taxon>
        <taxon>Amphibia</taxon>
        <taxon>Batrachia</taxon>
        <taxon>Anura</taxon>
        <taxon>Pipoidea</taxon>
        <taxon>Pipidae</taxon>
        <taxon>Xenopodinae</taxon>
        <taxon>Xenopus</taxon>
        <taxon>Xenopus</taxon>
    </lineage>
</organism>
<dbReference type="GeneID" id="494737"/>
<evidence type="ECO:0000313" key="12">
    <source>
        <dbReference type="Xenbase" id="XB-GENE-949424"/>
    </source>
</evidence>
<dbReference type="InterPro" id="IPR047021">
    <property type="entry name" value="REXO1/3/4-like"/>
</dbReference>
<evidence type="ECO:0000256" key="5">
    <source>
        <dbReference type="ARBA" id="ARBA00023242"/>
    </source>
</evidence>
<keyword evidence="4" id="KW-0269">Exonuclease</keyword>
<reference evidence="11" key="1">
    <citation type="submission" date="2025-08" db="UniProtKB">
        <authorList>
            <consortium name="RefSeq"/>
        </authorList>
    </citation>
    <scope>IDENTIFICATION</scope>
    <source>
        <strain evidence="11">J_2021</strain>
        <tissue evidence="11">Erythrocytes</tissue>
    </source>
</reference>
<dbReference type="GO" id="GO:0005730">
    <property type="term" value="C:nucleolus"/>
    <property type="evidence" value="ECO:0007669"/>
    <property type="project" value="UniProtKB-ARBA"/>
</dbReference>
<feature type="region of interest" description="Disordered" evidence="8">
    <location>
        <begin position="335"/>
        <end position="364"/>
    </location>
</feature>
<dbReference type="SUPFAM" id="SSF53098">
    <property type="entry name" value="Ribonuclease H-like"/>
    <property type="match status" value="1"/>
</dbReference>
<dbReference type="PANTHER" id="PTHR12801">
    <property type="entry name" value="RNA EXONUCLEASE REXO1 / RECO3 FAMILY MEMBER-RELATED"/>
    <property type="match status" value="1"/>
</dbReference>
<dbReference type="PANTHER" id="PTHR12801:SF57">
    <property type="entry name" value="APOPTOSIS-ENHANCING NUCLEASE"/>
    <property type="match status" value="1"/>
</dbReference>
<dbReference type="Xenbase" id="XB-GENE-949424">
    <property type="gene designation" value="aen.L"/>
</dbReference>
<dbReference type="InterPro" id="IPR013520">
    <property type="entry name" value="Ribonucl_H"/>
</dbReference>
<dbReference type="InterPro" id="IPR012337">
    <property type="entry name" value="RNaseH-like_sf"/>
</dbReference>
<dbReference type="STRING" id="8355.A0A1L8H0Y1"/>
<dbReference type="RefSeq" id="XP_018106596.1">
    <property type="nucleotide sequence ID" value="XM_018251107.2"/>
</dbReference>
<dbReference type="AGR" id="Xenbase:XB-GENE-949424"/>
<evidence type="ECO:0000313" key="10">
    <source>
        <dbReference type="Proteomes" id="UP000186698"/>
    </source>
</evidence>
<evidence type="ECO:0000313" key="11">
    <source>
        <dbReference type="RefSeq" id="XP_018106596.1"/>
    </source>
</evidence>
<dbReference type="AlphaFoldDB" id="A0A1L8H0Y1"/>
<dbReference type="InterPro" id="IPR036397">
    <property type="entry name" value="RNaseH_sf"/>
</dbReference>
<dbReference type="FunFam" id="3.30.420.10:FF:000007">
    <property type="entry name" value="Interferon-stimulated exonuclease gene 20"/>
    <property type="match status" value="1"/>
</dbReference>
<dbReference type="GO" id="GO:0005634">
    <property type="term" value="C:nucleus"/>
    <property type="evidence" value="ECO:0000318"/>
    <property type="project" value="GO_Central"/>
</dbReference>
<evidence type="ECO:0000259" key="9">
    <source>
        <dbReference type="SMART" id="SM00479"/>
    </source>
</evidence>
<dbReference type="GO" id="GO:0003676">
    <property type="term" value="F:nucleic acid binding"/>
    <property type="evidence" value="ECO:0007669"/>
    <property type="project" value="InterPro"/>
</dbReference>
<dbReference type="Proteomes" id="UP000186698">
    <property type="component" value="Chromosome 3L"/>
</dbReference>
<evidence type="ECO:0000256" key="8">
    <source>
        <dbReference type="SAM" id="MobiDB-lite"/>
    </source>
</evidence>
<gene>
    <name evidence="11 12" type="primary">aen.L</name>
    <name evidence="11" type="synonym">aen</name>
    <name evidence="11" type="synonym">isg20l1</name>
    <name evidence="11" type="synonym">xaen</name>
</gene>
<evidence type="ECO:0000256" key="2">
    <source>
        <dbReference type="ARBA" id="ARBA00022722"/>
    </source>
</evidence>
<dbReference type="CTD" id="494737"/>
<evidence type="ECO:0000256" key="6">
    <source>
        <dbReference type="ARBA" id="ARBA00081815"/>
    </source>
</evidence>
<keyword evidence="3" id="KW-0378">Hydrolase</keyword>
<dbReference type="Bgee" id="494737">
    <property type="expression patterns" value="Expressed in ovary and 19 other cell types or tissues"/>
</dbReference>
<dbReference type="GO" id="GO:0004527">
    <property type="term" value="F:exonuclease activity"/>
    <property type="evidence" value="ECO:0000318"/>
    <property type="project" value="GO_Central"/>
</dbReference>
<evidence type="ECO:0000256" key="4">
    <source>
        <dbReference type="ARBA" id="ARBA00022839"/>
    </source>
</evidence>
<evidence type="ECO:0000256" key="1">
    <source>
        <dbReference type="ARBA" id="ARBA00004123"/>
    </source>
</evidence>
<dbReference type="PaxDb" id="8355-A0A1L8H0Y1"/>
<dbReference type="Gene3D" id="3.30.420.10">
    <property type="entry name" value="Ribonuclease H-like superfamily/Ribonuclease H"/>
    <property type="match status" value="1"/>
</dbReference>
<dbReference type="SMART" id="SM00479">
    <property type="entry name" value="EXOIII"/>
    <property type="match status" value="1"/>
</dbReference>
<proteinExistence type="predicted"/>
<keyword evidence="10" id="KW-1185">Reference proteome</keyword>
<comment type="subcellular location">
    <subcellularLocation>
        <location evidence="1">Nucleus</location>
    </subcellularLocation>
</comment>
<accession>A0A1L8H0Y1</accession>
<evidence type="ECO:0000256" key="7">
    <source>
        <dbReference type="ARBA" id="ARBA00082963"/>
    </source>
</evidence>
<sequence length="364" mass="40210">MVSLEVEDLAASNFSCIFSGSSEVLRSNNAEILTKSQTVGKARNRRKTRKLQRYLKCKAFLQQRKMRSTIEVGTQEALEGKTKCSVMNGNDQSFCEQTADMEMGGQIKTLLGALPVVPNCSIVSHNPSTFDDDSGFSVAGSCSSSRASSPLAWLKPGKCVAIDCEMVGTGPGGRIGEVARCSIVNYRGDVVYDKYINPELPIKNYRTRWSGITKQNLKNAIPFKTAQKEILKILKDKRVVGHALHNDFKALKYFHPSSQTRDTSKIPLLKEIAGLPSNNGASLKTLAFNLLGKRIQVGSNGHCSVEDAQACLELYKLVEDQWEETLRCCSEISTSTSPETSEVSDNEHYMDDQYWPADLNDDSK</sequence>
<dbReference type="Pfam" id="PF00929">
    <property type="entry name" value="RNase_T"/>
    <property type="match status" value="1"/>
</dbReference>
<protein>
    <recommendedName>
        <fullName evidence="6">Exonuclease XPMC2</fullName>
    </recommendedName>
    <alternativeName>
        <fullName evidence="7">Prevents mitotic catastrophe 2 protein</fullName>
    </alternativeName>
</protein>
<keyword evidence="5" id="KW-0539">Nucleus</keyword>
<keyword evidence="2" id="KW-0540">Nuclease</keyword>